<accession>A0A8R7QZZ5</accession>
<dbReference type="Gramene" id="TuG1812G0700001794.01.T01">
    <property type="protein sequence ID" value="TuG1812G0700001794.01.T01"/>
    <property type="gene ID" value="TuG1812G0700001794.01"/>
</dbReference>
<reference evidence="2" key="2">
    <citation type="submission" date="2018-03" db="EMBL/GenBank/DDBJ databases">
        <title>The Triticum urartu genome reveals the dynamic nature of wheat genome evolution.</title>
        <authorList>
            <person name="Ling H."/>
            <person name="Ma B."/>
            <person name="Shi X."/>
            <person name="Liu H."/>
            <person name="Dong L."/>
            <person name="Sun H."/>
            <person name="Cao Y."/>
            <person name="Gao Q."/>
            <person name="Zheng S."/>
            <person name="Li Y."/>
            <person name="Yu Y."/>
            <person name="Du H."/>
            <person name="Qi M."/>
            <person name="Li Y."/>
            <person name="Yu H."/>
            <person name="Cui Y."/>
            <person name="Wang N."/>
            <person name="Chen C."/>
            <person name="Wu H."/>
            <person name="Zhao Y."/>
            <person name="Zhang J."/>
            <person name="Li Y."/>
            <person name="Zhou W."/>
            <person name="Zhang B."/>
            <person name="Hu W."/>
            <person name="Eijk M."/>
            <person name="Tang J."/>
            <person name="Witsenboer H."/>
            <person name="Zhao S."/>
            <person name="Li Z."/>
            <person name="Zhang A."/>
            <person name="Wang D."/>
            <person name="Liang C."/>
        </authorList>
    </citation>
    <scope>NUCLEOTIDE SEQUENCE [LARGE SCALE GENOMIC DNA]</scope>
    <source>
        <strain evidence="2">cv. G1812</strain>
    </source>
</reference>
<evidence type="ECO:0000256" key="1">
    <source>
        <dbReference type="SAM" id="MobiDB-lite"/>
    </source>
</evidence>
<keyword evidence="3" id="KW-1185">Reference proteome</keyword>
<evidence type="ECO:0000313" key="2">
    <source>
        <dbReference type="EnsemblPlants" id="TuG1812G0700001794.01.T01"/>
    </source>
</evidence>
<name>A0A8R7QZZ5_TRIUA</name>
<reference evidence="3" key="1">
    <citation type="journal article" date="2013" name="Nature">
        <title>Draft genome of the wheat A-genome progenitor Triticum urartu.</title>
        <authorList>
            <person name="Ling H.Q."/>
            <person name="Zhao S."/>
            <person name="Liu D."/>
            <person name="Wang J."/>
            <person name="Sun H."/>
            <person name="Zhang C."/>
            <person name="Fan H."/>
            <person name="Li D."/>
            <person name="Dong L."/>
            <person name="Tao Y."/>
            <person name="Gao C."/>
            <person name="Wu H."/>
            <person name="Li Y."/>
            <person name="Cui Y."/>
            <person name="Guo X."/>
            <person name="Zheng S."/>
            <person name="Wang B."/>
            <person name="Yu K."/>
            <person name="Liang Q."/>
            <person name="Yang W."/>
            <person name="Lou X."/>
            <person name="Chen J."/>
            <person name="Feng M."/>
            <person name="Jian J."/>
            <person name="Zhang X."/>
            <person name="Luo G."/>
            <person name="Jiang Y."/>
            <person name="Liu J."/>
            <person name="Wang Z."/>
            <person name="Sha Y."/>
            <person name="Zhang B."/>
            <person name="Wu H."/>
            <person name="Tang D."/>
            <person name="Shen Q."/>
            <person name="Xue P."/>
            <person name="Zou S."/>
            <person name="Wang X."/>
            <person name="Liu X."/>
            <person name="Wang F."/>
            <person name="Yang Y."/>
            <person name="An X."/>
            <person name="Dong Z."/>
            <person name="Zhang K."/>
            <person name="Zhang X."/>
            <person name="Luo M.C."/>
            <person name="Dvorak J."/>
            <person name="Tong Y."/>
            <person name="Wang J."/>
            <person name="Yang H."/>
            <person name="Li Z."/>
            <person name="Wang D."/>
            <person name="Zhang A."/>
            <person name="Wang J."/>
        </authorList>
    </citation>
    <scope>NUCLEOTIDE SEQUENCE</scope>
    <source>
        <strain evidence="3">cv. G1812</strain>
    </source>
</reference>
<dbReference type="EnsemblPlants" id="TuG1812G0700001794.01.T01">
    <property type="protein sequence ID" value="TuG1812G0700001794.01.T01"/>
    <property type="gene ID" value="TuG1812G0700001794.01"/>
</dbReference>
<reference evidence="2" key="3">
    <citation type="submission" date="2022-06" db="UniProtKB">
        <authorList>
            <consortium name="EnsemblPlants"/>
        </authorList>
    </citation>
    <scope>IDENTIFICATION</scope>
</reference>
<protein>
    <submittedName>
        <fullName evidence="2">Uncharacterized protein</fullName>
    </submittedName>
</protein>
<feature type="region of interest" description="Disordered" evidence="1">
    <location>
        <begin position="1"/>
        <end position="59"/>
    </location>
</feature>
<feature type="region of interest" description="Disordered" evidence="1">
    <location>
        <begin position="71"/>
        <end position="102"/>
    </location>
</feature>
<evidence type="ECO:0000313" key="3">
    <source>
        <dbReference type="Proteomes" id="UP000015106"/>
    </source>
</evidence>
<organism evidence="2 3">
    <name type="scientific">Triticum urartu</name>
    <name type="common">Red wild einkorn</name>
    <name type="synonym">Crithodium urartu</name>
    <dbReference type="NCBI Taxonomy" id="4572"/>
    <lineage>
        <taxon>Eukaryota</taxon>
        <taxon>Viridiplantae</taxon>
        <taxon>Streptophyta</taxon>
        <taxon>Embryophyta</taxon>
        <taxon>Tracheophyta</taxon>
        <taxon>Spermatophyta</taxon>
        <taxon>Magnoliopsida</taxon>
        <taxon>Liliopsida</taxon>
        <taxon>Poales</taxon>
        <taxon>Poaceae</taxon>
        <taxon>BOP clade</taxon>
        <taxon>Pooideae</taxon>
        <taxon>Triticodae</taxon>
        <taxon>Triticeae</taxon>
        <taxon>Triticinae</taxon>
        <taxon>Triticum</taxon>
    </lineage>
</organism>
<dbReference type="Proteomes" id="UP000015106">
    <property type="component" value="Chromosome 7"/>
</dbReference>
<sequence length="142" mass="14963">MLHRDRTQTQVRGRVRGAGAGGGDDAVRQDRRPAAGRHQLPGVSRVLHGPAGPAGRASHLPACRGLLRLQAPELRAQGRRGRLSAARRGSAPPPGGAAPRGLQEEVRRVHPVVGPRLALQSVRPVPFNDSAGGYPRVSVTVD</sequence>
<dbReference type="AlphaFoldDB" id="A0A8R7QZZ5"/>
<proteinExistence type="predicted"/>